<name>A0A8B6CS77_MYTGA</name>
<dbReference type="InterPro" id="IPR045860">
    <property type="entry name" value="Snake_toxin-like_sf"/>
</dbReference>
<dbReference type="EMBL" id="UYJE01002178">
    <property type="protein sequence ID" value="VDI08419.1"/>
    <property type="molecule type" value="Genomic_DNA"/>
</dbReference>
<proteinExistence type="predicted"/>
<protein>
    <recommendedName>
        <fullName evidence="3">ShKT domain-containing protein</fullName>
    </recommendedName>
</protein>
<comment type="caution">
    <text evidence="1">The sequence shown here is derived from an EMBL/GenBank/DDBJ whole genome shotgun (WGS) entry which is preliminary data.</text>
</comment>
<accession>A0A8B6CS77</accession>
<gene>
    <name evidence="1" type="ORF">MGAL_10B087568</name>
</gene>
<evidence type="ECO:0000313" key="1">
    <source>
        <dbReference type="EMBL" id="VDI08419.1"/>
    </source>
</evidence>
<feature type="non-terminal residue" evidence="1">
    <location>
        <position position="317"/>
    </location>
</feature>
<dbReference type="Proteomes" id="UP000596742">
    <property type="component" value="Unassembled WGS sequence"/>
</dbReference>
<organism evidence="1 2">
    <name type="scientific">Mytilus galloprovincialis</name>
    <name type="common">Mediterranean mussel</name>
    <dbReference type="NCBI Taxonomy" id="29158"/>
    <lineage>
        <taxon>Eukaryota</taxon>
        <taxon>Metazoa</taxon>
        <taxon>Spiralia</taxon>
        <taxon>Lophotrochozoa</taxon>
        <taxon>Mollusca</taxon>
        <taxon>Bivalvia</taxon>
        <taxon>Autobranchia</taxon>
        <taxon>Pteriomorphia</taxon>
        <taxon>Mytilida</taxon>
        <taxon>Mytiloidea</taxon>
        <taxon>Mytilidae</taxon>
        <taxon>Mytilinae</taxon>
        <taxon>Mytilus</taxon>
    </lineage>
</organism>
<evidence type="ECO:0008006" key="3">
    <source>
        <dbReference type="Google" id="ProtNLM"/>
    </source>
</evidence>
<reference evidence="1" key="1">
    <citation type="submission" date="2018-11" db="EMBL/GenBank/DDBJ databases">
        <authorList>
            <person name="Alioto T."/>
            <person name="Alioto T."/>
        </authorList>
    </citation>
    <scope>NUCLEOTIDE SEQUENCE</scope>
</reference>
<sequence>TILHGVHGLRCLSCQGVIEPRACLHKQECGVGEICYTEQVIDDDLTKYYNVGCRSTQLCDMAKIAFGRRSGELQVCQKCCHTDKCNNQECQNSQGASTNICSKCQDVASPLECQSVVECRSDEICFSQQFVNDNFEKRYNLGCEKKKRCELLYQLAPHHRNLQLCNKCCQGSECNKKLCIDTLMTTAVTIDMTTADPMVNPTAAPTSAITTQASVVTTTAQPPVTTKVPQTSQPVFTTMAPMATTTRAPVTMAPTTQELPTTASFQCIDHDARCRDTFYRYILCNARDQASKDYALATCPKACNMCGSVGSLDPAFG</sequence>
<dbReference type="SUPFAM" id="SSF57302">
    <property type="entry name" value="Snake toxin-like"/>
    <property type="match status" value="2"/>
</dbReference>
<evidence type="ECO:0000313" key="2">
    <source>
        <dbReference type="Proteomes" id="UP000596742"/>
    </source>
</evidence>
<dbReference type="OrthoDB" id="6093375at2759"/>
<keyword evidence="2" id="KW-1185">Reference proteome</keyword>
<dbReference type="AlphaFoldDB" id="A0A8B6CS77"/>